<dbReference type="Pfam" id="PF01590">
    <property type="entry name" value="GAF"/>
    <property type="match status" value="1"/>
</dbReference>
<reference evidence="4" key="1">
    <citation type="journal article" date="2019" name="Int. J. Syst. Evol. Microbiol.">
        <title>The Global Catalogue of Microorganisms (GCM) 10K type strain sequencing project: providing services to taxonomists for standard genome sequencing and annotation.</title>
        <authorList>
            <consortium name="The Broad Institute Genomics Platform"/>
            <consortium name="The Broad Institute Genome Sequencing Center for Infectious Disease"/>
            <person name="Wu L."/>
            <person name="Ma J."/>
        </authorList>
    </citation>
    <scope>NUCLEOTIDE SEQUENCE [LARGE SCALE GENOMIC DNA]</scope>
    <source>
        <strain evidence="4">CGMCC 4.7178</strain>
    </source>
</reference>
<evidence type="ECO:0000256" key="1">
    <source>
        <dbReference type="ARBA" id="ARBA00022801"/>
    </source>
</evidence>
<dbReference type="Gene3D" id="3.30.450.40">
    <property type="match status" value="1"/>
</dbReference>
<name>A0ABQ2M3C8_9ACTN</name>
<dbReference type="Gene3D" id="3.60.40.10">
    <property type="entry name" value="PPM-type phosphatase domain"/>
    <property type="match status" value="1"/>
</dbReference>
<accession>A0ABQ2M3C8</accession>
<dbReference type="PANTHER" id="PTHR43156">
    <property type="entry name" value="STAGE II SPORULATION PROTEIN E-RELATED"/>
    <property type="match status" value="1"/>
</dbReference>
<dbReference type="InterPro" id="IPR029016">
    <property type="entry name" value="GAF-like_dom_sf"/>
</dbReference>
<comment type="caution">
    <text evidence="3">The sequence shown here is derived from an EMBL/GenBank/DDBJ whole genome shotgun (WGS) entry which is preliminary data.</text>
</comment>
<organism evidence="3 4">
    <name type="scientific">Streptomyces daqingensis</name>
    <dbReference type="NCBI Taxonomy" id="1472640"/>
    <lineage>
        <taxon>Bacteria</taxon>
        <taxon>Bacillati</taxon>
        <taxon>Actinomycetota</taxon>
        <taxon>Actinomycetes</taxon>
        <taxon>Kitasatosporales</taxon>
        <taxon>Streptomycetaceae</taxon>
        <taxon>Streptomyces</taxon>
    </lineage>
</organism>
<keyword evidence="1" id="KW-0378">Hydrolase</keyword>
<evidence type="ECO:0000259" key="2">
    <source>
        <dbReference type="SMART" id="SM00331"/>
    </source>
</evidence>
<dbReference type="EMBL" id="BMMP01000004">
    <property type="protein sequence ID" value="GGO46366.1"/>
    <property type="molecule type" value="Genomic_DNA"/>
</dbReference>
<gene>
    <name evidence="3" type="ORF">GCM10012287_16500</name>
</gene>
<feature type="domain" description="PPM-type phosphatase" evidence="2">
    <location>
        <begin position="300"/>
        <end position="523"/>
    </location>
</feature>
<dbReference type="SUPFAM" id="SSF55781">
    <property type="entry name" value="GAF domain-like"/>
    <property type="match status" value="1"/>
</dbReference>
<dbReference type="SUPFAM" id="SSF81606">
    <property type="entry name" value="PP2C-like"/>
    <property type="match status" value="1"/>
</dbReference>
<sequence>MQYPARSRQDASVRALALAAPYPVLLMHADGTVAEYNAPAEALFPRVVPGSPASDVLPVWLAEAAAAESDGAVHGRIGQRPYTVRTAPVGDGSTALWLVGESEDRPAADELARERRHTRFLVEASEALFSTLNPGRCMEVAAQLAARYLADAAVVISPGDGRRLPVAMCDAAGRVTRRTETAVPEQVPGLAEALRGFPPVPFRWIDPELADWLLPEGADGVKAVALVPLPGQGVPAGALVLLRATGEAEFSEGEEETAALFAQWAGAAMSAARLYAEQASITDVLMRELLPPVLGEADGLELASRYRPAGDSERVGGDFYDVHHTVGSEAVPGGTLVALGDVCGKGLEAAVLTGKIRNTLGALLPLAADHQRMLTMLNQALTGTHHSRFATLVLASAEPAEGGLRLRLTSAGHLAPLLVRRDGTVEEARTRGTLMGVLPQIESETDEVLLAPGETCLLYTDGITEAKGGPMGDSRFGEERLRRALAECAGLPAEVVVERVHMLAAEWVGEDEHDDMALIALTAPRRPEPAAASPDLEGDA</sequence>
<dbReference type="InterPro" id="IPR001932">
    <property type="entry name" value="PPM-type_phosphatase-like_dom"/>
</dbReference>
<dbReference type="SMART" id="SM00331">
    <property type="entry name" value="PP2C_SIG"/>
    <property type="match status" value="1"/>
</dbReference>
<evidence type="ECO:0000313" key="4">
    <source>
        <dbReference type="Proteomes" id="UP000631535"/>
    </source>
</evidence>
<dbReference type="InterPro" id="IPR036457">
    <property type="entry name" value="PPM-type-like_dom_sf"/>
</dbReference>
<dbReference type="InterPro" id="IPR052016">
    <property type="entry name" value="Bact_Sigma-Reg"/>
</dbReference>
<dbReference type="Pfam" id="PF07228">
    <property type="entry name" value="SpoIIE"/>
    <property type="match status" value="1"/>
</dbReference>
<proteinExistence type="predicted"/>
<keyword evidence="4" id="KW-1185">Reference proteome</keyword>
<dbReference type="PANTHER" id="PTHR43156:SF2">
    <property type="entry name" value="STAGE II SPORULATION PROTEIN E"/>
    <property type="match status" value="1"/>
</dbReference>
<protein>
    <recommendedName>
        <fullName evidence="2">PPM-type phosphatase domain-containing protein</fullName>
    </recommendedName>
</protein>
<evidence type="ECO:0000313" key="3">
    <source>
        <dbReference type="EMBL" id="GGO46366.1"/>
    </source>
</evidence>
<dbReference type="InterPro" id="IPR003018">
    <property type="entry name" value="GAF"/>
</dbReference>
<dbReference type="Proteomes" id="UP000631535">
    <property type="component" value="Unassembled WGS sequence"/>
</dbReference>